<dbReference type="InterPro" id="IPR011037">
    <property type="entry name" value="Pyrv_Knase-like_insert_dom_sf"/>
</dbReference>
<reference evidence="2" key="2">
    <citation type="submission" date="2020-08" db="EMBL/GenBank/DDBJ databases">
        <authorList>
            <person name="Lai Q."/>
        </authorList>
    </citation>
    <scope>NUCLEOTIDE SEQUENCE</scope>
    <source>
        <strain evidence="2">S27-2</strain>
    </source>
</reference>
<dbReference type="SUPFAM" id="SSF50800">
    <property type="entry name" value="PK beta-barrel domain-like"/>
    <property type="match status" value="1"/>
</dbReference>
<dbReference type="InterPro" id="IPR005302">
    <property type="entry name" value="MoCF_Sase_C"/>
</dbReference>
<protein>
    <submittedName>
        <fullName evidence="2">MOSC domain-containing protein</fullName>
    </submittedName>
</protein>
<dbReference type="Gene3D" id="2.40.33.20">
    <property type="entry name" value="PK beta-barrel domain-like"/>
    <property type="match status" value="1"/>
</dbReference>
<evidence type="ECO:0000259" key="1">
    <source>
        <dbReference type="PROSITE" id="PS51340"/>
    </source>
</evidence>
<proteinExistence type="predicted"/>
<dbReference type="RefSeq" id="WP_186504881.1">
    <property type="nucleotide sequence ID" value="NZ_JACNEP010000001.1"/>
</dbReference>
<dbReference type="PANTHER" id="PTHR36930:SF1">
    <property type="entry name" value="MOSC DOMAIN-CONTAINING PROTEIN"/>
    <property type="match status" value="1"/>
</dbReference>
<reference evidence="2" key="1">
    <citation type="journal article" date="2018" name="Int. J. Syst. Evol. Microbiol.">
        <title>Neptunicella marina gen. nov., sp. nov., isolated from surface seawater.</title>
        <authorList>
            <person name="Liu X."/>
            <person name="Lai Q."/>
            <person name="Du Y."/>
            <person name="Zhang X."/>
            <person name="Liu Z."/>
            <person name="Sun F."/>
            <person name="Shao Z."/>
        </authorList>
    </citation>
    <scope>NUCLEOTIDE SEQUENCE</scope>
    <source>
        <strain evidence="2">S27-2</strain>
    </source>
</reference>
<accession>A0A8J6LWV3</accession>
<dbReference type="GO" id="GO:0030151">
    <property type="term" value="F:molybdenum ion binding"/>
    <property type="evidence" value="ECO:0007669"/>
    <property type="project" value="InterPro"/>
</dbReference>
<dbReference type="EMBL" id="JACNEP010000001">
    <property type="protein sequence ID" value="MBC3764405.1"/>
    <property type="molecule type" value="Genomic_DNA"/>
</dbReference>
<dbReference type="PANTHER" id="PTHR36930">
    <property type="entry name" value="METAL-SULFUR CLUSTER BIOSYNTHESIS PROTEINS YUAD-RELATED"/>
    <property type="match status" value="1"/>
</dbReference>
<dbReference type="Proteomes" id="UP000601768">
    <property type="component" value="Unassembled WGS sequence"/>
</dbReference>
<dbReference type="PROSITE" id="PS51340">
    <property type="entry name" value="MOSC"/>
    <property type="match status" value="1"/>
</dbReference>
<dbReference type="AlphaFoldDB" id="A0A8J6LWV3"/>
<feature type="domain" description="MOSC" evidence="1">
    <location>
        <begin position="18"/>
        <end position="145"/>
    </location>
</feature>
<sequence>MIKLTGIAVREKSRAPMQSVAEANVCTEKGIHGDFRGKPGRRQVTVLSAEVWRKVCDELKQDIPWLTRRANLLVEGYEFTAADVGKRLTIGDLVLEICKETEPCPRMDEQVNGLTAALTPDWRGGVCCRVIQNGYIKLHDEIKICS</sequence>
<name>A0A8J6LWV3_9ALTE</name>
<dbReference type="GO" id="GO:0003824">
    <property type="term" value="F:catalytic activity"/>
    <property type="evidence" value="ECO:0007669"/>
    <property type="project" value="InterPro"/>
</dbReference>
<dbReference type="GO" id="GO:0030170">
    <property type="term" value="F:pyridoxal phosphate binding"/>
    <property type="evidence" value="ECO:0007669"/>
    <property type="project" value="InterPro"/>
</dbReference>
<gene>
    <name evidence="2" type="ORF">H8B19_00830</name>
</gene>
<organism evidence="2 3">
    <name type="scientific">Neptunicella marina</name>
    <dbReference type="NCBI Taxonomy" id="2125989"/>
    <lineage>
        <taxon>Bacteria</taxon>
        <taxon>Pseudomonadati</taxon>
        <taxon>Pseudomonadota</taxon>
        <taxon>Gammaproteobacteria</taxon>
        <taxon>Alteromonadales</taxon>
        <taxon>Alteromonadaceae</taxon>
        <taxon>Neptunicella</taxon>
    </lineage>
</organism>
<dbReference type="InterPro" id="IPR052716">
    <property type="entry name" value="MOSC_domain"/>
</dbReference>
<dbReference type="Pfam" id="PF03473">
    <property type="entry name" value="MOSC"/>
    <property type="match status" value="1"/>
</dbReference>
<comment type="caution">
    <text evidence="2">The sequence shown here is derived from an EMBL/GenBank/DDBJ whole genome shotgun (WGS) entry which is preliminary data.</text>
</comment>
<evidence type="ECO:0000313" key="3">
    <source>
        <dbReference type="Proteomes" id="UP000601768"/>
    </source>
</evidence>
<evidence type="ECO:0000313" key="2">
    <source>
        <dbReference type="EMBL" id="MBC3764405.1"/>
    </source>
</evidence>
<keyword evidence="3" id="KW-1185">Reference proteome</keyword>